<sequence length="176" mass="19384">MIATATGDDIASRMKRSVLFTPGAGMGIYLAVAWPLDLPQYEISVALNVEANYYLPTNATELAYGPQIPGLRQARDLSRSRIYSLIEDRLEMAGYESRSCLLRTICETSASTVRGHNGLLGELLHIIFTPSSTEDEDISSDYSDAEKAGVDGRENCMRSYPGCPIDLYELFTVWSA</sequence>
<dbReference type="PANTHER" id="PTHR21398">
    <property type="entry name" value="AGAP007094-PA"/>
    <property type="match status" value="1"/>
</dbReference>
<name>A0AAW2HLT4_9NEOP</name>
<dbReference type="Pfam" id="PF07841">
    <property type="entry name" value="DM4_12"/>
    <property type="match status" value="1"/>
</dbReference>
<reference evidence="1" key="1">
    <citation type="journal article" date="2024" name="Gigascience">
        <title>Chromosome-level genome of the poultry shaft louse Menopon gallinae provides insight into the host-switching and adaptive evolution of parasitic lice.</title>
        <authorList>
            <person name="Xu Y."/>
            <person name="Ma L."/>
            <person name="Liu S."/>
            <person name="Liang Y."/>
            <person name="Liu Q."/>
            <person name="He Z."/>
            <person name="Tian L."/>
            <person name="Duan Y."/>
            <person name="Cai W."/>
            <person name="Li H."/>
            <person name="Song F."/>
        </authorList>
    </citation>
    <scope>NUCLEOTIDE SEQUENCE</scope>
    <source>
        <strain evidence="1">Cailab_2023a</strain>
    </source>
</reference>
<organism evidence="1">
    <name type="scientific">Menopon gallinae</name>
    <name type="common">poultry shaft louse</name>
    <dbReference type="NCBI Taxonomy" id="328185"/>
    <lineage>
        <taxon>Eukaryota</taxon>
        <taxon>Metazoa</taxon>
        <taxon>Ecdysozoa</taxon>
        <taxon>Arthropoda</taxon>
        <taxon>Hexapoda</taxon>
        <taxon>Insecta</taxon>
        <taxon>Pterygota</taxon>
        <taxon>Neoptera</taxon>
        <taxon>Paraneoptera</taxon>
        <taxon>Psocodea</taxon>
        <taxon>Troctomorpha</taxon>
        <taxon>Phthiraptera</taxon>
        <taxon>Amblycera</taxon>
        <taxon>Menoponidae</taxon>
        <taxon>Menopon</taxon>
    </lineage>
</organism>
<dbReference type="SMART" id="SM00718">
    <property type="entry name" value="DM4_12"/>
    <property type="match status" value="1"/>
</dbReference>
<dbReference type="EMBL" id="JARGDH010000004">
    <property type="protein sequence ID" value="KAL0270707.1"/>
    <property type="molecule type" value="Genomic_DNA"/>
</dbReference>
<accession>A0AAW2HLT4</accession>
<dbReference type="InterPro" id="IPR006631">
    <property type="entry name" value="DM4_12"/>
</dbReference>
<gene>
    <name evidence="1" type="ORF">PYX00_008017</name>
</gene>
<dbReference type="AlphaFoldDB" id="A0AAW2HLT4"/>
<dbReference type="PANTHER" id="PTHR21398:SF22">
    <property type="entry name" value="IP12060P-RELATED"/>
    <property type="match status" value="1"/>
</dbReference>
<protein>
    <submittedName>
        <fullName evidence="1">Uncharacterized protein</fullName>
    </submittedName>
</protein>
<evidence type="ECO:0000313" key="1">
    <source>
        <dbReference type="EMBL" id="KAL0270707.1"/>
    </source>
</evidence>
<proteinExistence type="predicted"/>
<comment type="caution">
    <text evidence="1">The sequence shown here is derived from an EMBL/GenBank/DDBJ whole genome shotgun (WGS) entry which is preliminary data.</text>
</comment>